<dbReference type="PANTHER" id="PTHR32023:SF2">
    <property type="entry name" value="PILR ALPHA-ASSOCIATED NEURAL PROTEIN"/>
    <property type="match status" value="1"/>
</dbReference>
<dbReference type="Proteomes" id="UP000186698">
    <property type="component" value="Chromosome 7L"/>
</dbReference>
<accession>A0A8J1L9D6</accession>
<evidence type="ECO:0000313" key="4">
    <source>
        <dbReference type="RefSeq" id="XP_041426121.1"/>
    </source>
</evidence>
<organism evidence="3 4">
    <name type="scientific">Xenopus laevis</name>
    <name type="common">African clawed frog</name>
    <dbReference type="NCBI Taxonomy" id="8355"/>
    <lineage>
        <taxon>Eukaryota</taxon>
        <taxon>Metazoa</taxon>
        <taxon>Chordata</taxon>
        <taxon>Craniata</taxon>
        <taxon>Vertebrata</taxon>
        <taxon>Euteleostomi</taxon>
        <taxon>Amphibia</taxon>
        <taxon>Batrachia</taxon>
        <taxon>Anura</taxon>
        <taxon>Pipoidea</taxon>
        <taxon>Pipidae</taxon>
        <taxon>Xenopodinae</taxon>
        <taxon>Xenopus</taxon>
        <taxon>Xenopus</taxon>
    </lineage>
</organism>
<evidence type="ECO:0000256" key="1">
    <source>
        <dbReference type="SAM" id="MobiDB-lite"/>
    </source>
</evidence>
<dbReference type="PANTHER" id="PTHR32023">
    <property type="entry name" value="PILR ALPHA-ASSOCIATED NEURAL PROTEIN"/>
    <property type="match status" value="1"/>
</dbReference>
<evidence type="ECO:0000256" key="2">
    <source>
        <dbReference type="SAM" id="Phobius"/>
    </source>
</evidence>
<dbReference type="RefSeq" id="XP_041426121.1">
    <property type="nucleotide sequence ID" value="XM_041570187.1"/>
</dbReference>
<keyword evidence="3" id="KW-1185">Reference proteome</keyword>
<gene>
    <name evidence="4" type="primary">LOC108696059</name>
</gene>
<keyword evidence="2" id="KW-0812">Transmembrane</keyword>
<feature type="compositionally biased region" description="Basic and acidic residues" evidence="1">
    <location>
        <begin position="188"/>
        <end position="197"/>
    </location>
</feature>
<dbReference type="GO" id="GO:0050776">
    <property type="term" value="P:regulation of immune response"/>
    <property type="evidence" value="ECO:0007669"/>
    <property type="project" value="InterPro"/>
</dbReference>
<feature type="region of interest" description="Disordered" evidence="1">
    <location>
        <begin position="87"/>
        <end position="121"/>
    </location>
</feature>
<dbReference type="CTD" id="108696059"/>
<keyword evidence="2" id="KW-0472">Membrane</keyword>
<sequence length="313" mass="34193">MTHQLSNNPLLRPGSAPSSPLFYCLLLIGTCSVFPFHTLPHPSISSMPAAMRHPHPSFQAAQYQAHYPFHPTSDHLHLPVHTAAQNSPHLLHSTPHSSFPKVQAQELSPKKTPLPKRKPRHLNQHLGATRGKRQSPAPSVLFPVAIEGAAPSSQYPWAIVWGPTVSDEEGAALSSASSTPRSGYHQDGSSHENKEPIGLDLRGAPTTLRPPIYPPIDEETDPQLYVTIVISLLIVLAATGIIIKFCCERRQKRRRHRSDRCPLPEEGSLQPLTDLSPDTDISGLHALKLGDSKSGPDIRIGPCRTSKIPVVTM</sequence>
<keyword evidence="2" id="KW-1133">Transmembrane helix</keyword>
<protein>
    <submittedName>
        <fullName evidence="4">PILR alpha-associated neural protein isoform X1</fullName>
    </submittedName>
</protein>
<feature type="region of interest" description="Disordered" evidence="1">
    <location>
        <begin position="255"/>
        <end position="276"/>
    </location>
</feature>
<dbReference type="GO" id="GO:0016020">
    <property type="term" value="C:membrane"/>
    <property type="evidence" value="ECO:0000318"/>
    <property type="project" value="GO_Central"/>
</dbReference>
<proteinExistence type="predicted"/>
<reference evidence="4" key="1">
    <citation type="submission" date="2025-08" db="UniProtKB">
        <authorList>
            <consortium name="RefSeq"/>
        </authorList>
    </citation>
    <scope>IDENTIFICATION</scope>
    <source>
        <strain evidence="4">J_2021</strain>
        <tissue evidence="4">Erythrocytes</tissue>
    </source>
</reference>
<feature type="compositionally biased region" description="Low complexity" evidence="1">
    <location>
        <begin position="87"/>
        <end position="98"/>
    </location>
</feature>
<evidence type="ECO:0000313" key="3">
    <source>
        <dbReference type="Proteomes" id="UP000186698"/>
    </source>
</evidence>
<feature type="region of interest" description="Disordered" evidence="1">
    <location>
        <begin position="170"/>
        <end position="206"/>
    </location>
</feature>
<dbReference type="OrthoDB" id="9934112at2759"/>
<feature type="transmembrane region" description="Helical" evidence="2">
    <location>
        <begin position="224"/>
        <end position="247"/>
    </location>
</feature>
<dbReference type="InterPro" id="IPR039628">
    <property type="entry name" value="PIANP"/>
</dbReference>
<dbReference type="AlphaFoldDB" id="A0A8J1L9D6"/>
<name>A0A8J1L9D6_XENLA</name>
<dbReference type="GeneID" id="108696059"/>